<reference evidence="1" key="1">
    <citation type="journal article" date="2015" name="Nature">
        <title>Complex archaea that bridge the gap between prokaryotes and eukaryotes.</title>
        <authorList>
            <person name="Spang A."/>
            <person name="Saw J.H."/>
            <person name="Jorgensen S.L."/>
            <person name="Zaremba-Niedzwiedzka K."/>
            <person name="Martijn J."/>
            <person name="Lind A.E."/>
            <person name="van Eijk R."/>
            <person name="Schleper C."/>
            <person name="Guy L."/>
            <person name="Ettema T.J."/>
        </authorList>
    </citation>
    <scope>NUCLEOTIDE SEQUENCE</scope>
</reference>
<accession>A0A0F9U5W1</accession>
<proteinExistence type="predicted"/>
<dbReference type="EMBL" id="LAZR01000142">
    <property type="protein sequence ID" value="KKN86994.1"/>
    <property type="molecule type" value="Genomic_DNA"/>
</dbReference>
<sequence>MENPGKHEAKLICAWCGAEMGSKKGFTEEGAVSHGICPKCKEKYFGNPYHPPNISVTEATPKDLALLYIKVTGRSPEYGRVRN</sequence>
<evidence type="ECO:0000313" key="1">
    <source>
        <dbReference type="EMBL" id="KKN86994.1"/>
    </source>
</evidence>
<comment type="caution">
    <text evidence="1">The sequence shown here is derived from an EMBL/GenBank/DDBJ whole genome shotgun (WGS) entry which is preliminary data.</text>
</comment>
<organism evidence="1">
    <name type="scientific">marine sediment metagenome</name>
    <dbReference type="NCBI Taxonomy" id="412755"/>
    <lineage>
        <taxon>unclassified sequences</taxon>
        <taxon>metagenomes</taxon>
        <taxon>ecological metagenomes</taxon>
    </lineage>
</organism>
<name>A0A0F9U5W1_9ZZZZ</name>
<gene>
    <name evidence="1" type="ORF">LCGC14_0262630</name>
</gene>
<protein>
    <submittedName>
        <fullName evidence="1">Uncharacterized protein</fullName>
    </submittedName>
</protein>
<dbReference type="AlphaFoldDB" id="A0A0F9U5W1"/>